<protein>
    <submittedName>
        <fullName evidence="3">2107_t:CDS:1</fullName>
    </submittedName>
</protein>
<comment type="caution">
    <text evidence="3">The sequence shown here is derived from an EMBL/GenBank/DDBJ whole genome shotgun (WGS) entry which is preliminary data.</text>
</comment>
<dbReference type="InterPro" id="IPR053215">
    <property type="entry name" value="TKL_Ser/Thr_kinase"/>
</dbReference>
<dbReference type="InterPro" id="IPR001245">
    <property type="entry name" value="Ser-Thr/Tyr_kinase_cat_dom"/>
</dbReference>
<name>A0A9N9CYC8_9GLOM</name>
<dbReference type="Proteomes" id="UP000789342">
    <property type="component" value="Unassembled WGS sequence"/>
</dbReference>
<accession>A0A9N9CYC8</accession>
<feature type="compositionally biased region" description="Basic and acidic residues" evidence="1">
    <location>
        <begin position="1"/>
        <end position="22"/>
    </location>
</feature>
<proteinExistence type="predicted"/>
<dbReference type="EMBL" id="CAJVPV010007236">
    <property type="protein sequence ID" value="CAG8616442.1"/>
    <property type="molecule type" value="Genomic_DNA"/>
</dbReference>
<dbReference type="Gene3D" id="1.10.510.10">
    <property type="entry name" value="Transferase(Phosphotransferase) domain 1"/>
    <property type="match status" value="1"/>
</dbReference>
<dbReference type="GO" id="GO:0005524">
    <property type="term" value="F:ATP binding"/>
    <property type="evidence" value="ECO:0007669"/>
    <property type="project" value="InterPro"/>
</dbReference>
<sequence length="320" mass="37970">MVKKLELSSKTQPDVEPKRIDSSELTDPPALSRQNTRAVKKFYKAIEVRCKDFNESSYTESILVTLQNLTSVCPYILRFYGLSKVDTRDVMVFEWAEYGSLKDIYEGYYIPWHRKIQIIRDICCGLVFLRNSDLFHHDLRCENVLMTRNLEPKLGNFKYARKKGAETKNLSNVVKIIYNWMAPELIKKYMDEKYKENVYTFNCEMFSFGMLFWELCYEKSPYKNWNPEKISRQVLSGNREKLVRGKFVNTEDKEIQEEFITLIAKMWKQIPEQRIEIQKLHSKLEELASSYPIRVEDPMLLKDGSYNFEVEEEEITSINL</sequence>
<keyword evidence="4" id="KW-1185">Reference proteome</keyword>
<dbReference type="InterPro" id="IPR000719">
    <property type="entry name" value="Prot_kinase_dom"/>
</dbReference>
<dbReference type="OrthoDB" id="2314769at2759"/>
<dbReference type="SUPFAM" id="SSF56112">
    <property type="entry name" value="Protein kinase-like (PK-like)"/>
    <property type="match status" value="1"/>
</dbReference>
<dbReference type="GO" id="GO:0004672">
    <property type="term" value="F:protein kinase activity"/>
    <property type="evidence" value="ECO:0007669"/>
    <property type="project" value="InterPro"/>
</dbReference>
<dbReference type="PANTHER" id="PTHR45756:SF1">
    <property type="entry name" value="PROTEIN KINASE DOMAIN CONTAINING PROTEIN"/>
    <property type="match status" value="1"/>
</dbReference>
<gene>
    <name evidence="3" type="ORF">AMORRO_LOCUS8464</name>
</gene>
<evidence type="ECO:0000313" key="3">
    <source>
        <dbReference type="EMBL" id="CAG8616442.1"/>
    </source>
</evidence>
<dbReference type="PROSITE" id="PS50011">
    <property type="entry name" value="PROTEIN_KINASE_DOM"/>
    <property type="match status" value="1"/>
</dbReference>
<evidence type="ECO:0000256" key="1">
    <source>
        <dbReference type="SAM" id="MobiDB-lite"/>
    </source>
</evidence>
<feature type="domain" description="Protein kinase" evidence="2">
    <location>
        <begin position="1"/>
        <end position="284"/>
    </location>
</feature>
<dbReference type="PANTHER" id="PTHR45756">
    <property type="entry name" value="PALMITOYLTRANSFERASE"/>
    <property type="match status" value="1"/>
</dbReference>
<dbReference type="InterPro" id="IPR011009">
    <property type="entry name" value="Kinase-like_dom_sf"/>
</dbReference>
<dbReference type="InterPro" id="IPR008266">
    <property type="entry name" value="Tyr_kinase_AS"/>
</dbReference>
<evidence type="ECO:0000259" key="2">
    <source>
        <dbReference type="PROSITE" id="PS50011"/>
    </source>
</evidence>
<evidence type="ECO:0000313" key="4">
    <source>
        <dbReference type="Proteomes" id="UP000789342"/>
    </source>
</evidence>
<reference evidence="3" key="1">
    <citation type="submission" date="2021-06" db="EMBL/GenBank/DDBJ databases">
        <authorList>
            <person name="Kallberg Y."/>
            <person name="Tangrot J."/>
            <person name="Rosling A."/>
        </authorList>
    </citation>
    <scope>NUCLEOTIDE SEQUENCE</scope>
    <source>
        <strain evidence="3">CL551</strain>
    </source>
</reference>
<organism evidence="3 4">
    <name type="scientific">Acaulospora morrowiae</name>
    <dbReference type="NCBI Taxonomy" id="94023"/>
    <lineage>
        <taxon>Eukaryota</taxon>
        <taxon>Fungi</taxon>
        <taxon>Fungi incertae sedis</taxon>
        <taxon>Mucoromycota</taxon>
        <taxon>Glomeromycotina</taxon>
        <taxon>Glomeromycetes</taxon>
        <taxon>Diversisporales</taxon>
        <taxon>Acaulosporaceae</taxon>
        <taxon>Acaulospora</taxon>
    </lineage>
</organism>
<feature type="non-terminal residue" evidence="3">
    <location>
        <position position="320"/>
    </location>
</feature>
<dbReference type="PROSITE" id="PS00109">
    <property type="entry name" value="PROTEIN_KINASE_TYR"/>
    <property type="match status" value="1"/>
</dbReference>
<dbReference type="Pfam" id="PF07714">
    <property type="entry name" value="PK_Tyr_Ser-Thr"/>
    <property type="match status" value="1"/>
</dbReference>
<feature type="region of interest" description="Disordered" evidence="1">
    <location>
        <begin position="1"/>
        <end position="31"/>
    </location>
</feature>
<dbReference type="AlphaFoldDB" id="A0A9N9CYC8"/>